<keyword evidence="2 6" id="KW-0812">Transmembrane</keyword>
<evidence type="ECO:0000256" key="5">
    <source>
        <dbReference type="ARBA" id="ARBA00023136"/>
    </source>
</evidence>
<reference evidence="7 8" key="1">
    <citation type="journal article" date="2016" name="Nat. Commun.">
        <title>Thousands of microbial genomes shed light on interconnected biogeochemical processes in an aquifer system.</title>
        <authorList>
            <person name="Anantharaman K."/>
            <person name="Brown C.T."/>
            <person name="Hug L.A."/>
            <person name="Sharon I."/>
            <person name="Castelle C.J."/>
            <person name="Probst A.J."/>
            <person name="Thomas B.C."/>
            <person name="Singh A."/>
            <person name="Wilkins M.J."/>
            <person name="Karaoz U."/>
            <person name="Brodie E.L."/>
            <person name="Williams K.H."/>
            <person name="Hubbard S.S."/>
            <person name="Banfield J.F."/>
        </authorList>
    </citation>
    <scope>NUCLEOTIDE SEQUENCE [LARGE SCALE GENOMIC DNA]</scope>
</reference>
<feature type="transmembrane region" description="Helical" evidence="6">
    <location>
        <begin position="40"/>
        <end position="57"/>
    </location>
</feature>
<evidence type="ECO:0008006" key="9">
    <source>
        <dbReference type="Google" id="ProtNLM"/>
    </source>
</evidence>
<dbReference type="Proteomes" id="UP000176741">
    <property type="component" value="Unassembled WGS sequence"/>
</dbReference>
<dbReference type="EMBL" id="MGGD01000063">
    <property type="protein sequence ID" value="OGM19610.1"/>
    <property type="molecule type" value="Genomic_DNA"/>
</dbReference>
<dbReference type="GO" id="GO:0015648">
    <property type="term" value="F:lipid-linked peptidoglycan transporter activity"/>
    <property type="evidence" value="ECO:0007669"/>
    <property type="project" value="TreeGrafter"/>
</dbReference>
<protein>
    <recommendedName>
        <fullName evidence="9">Rod shape-determining protein RodA</fullName>
    </recommendedName>
</protein>
<evidence type="ECO:0000256" key="2">
    <source>
        <dbReference type="ARBA" id="ARBA00022692"/>
    </source>
</evidence>
<dbReference type="AlphaFoldDB" id="A0A1F7XXC8"/>
<evidence type="ECO:0000256" key="6">
    <source>
        <dbReference type="SAM" id="Phobius"/>
    </source>
</evidence>
<feature type="transmembrane region" description="Helical" evidence="6">
    <location>
        <begin position="69"/>
        <end position="87"/>
    </location>
</feature>
<organism evidence="7 8">
    <name type="scientific">Candidatus Woesebacteria bacterium RIFCSPHIGHO2_01_FULL_38_26b</name>
    <dbReference type="NCBI Taxonomy" id="1802491"/>
    <lineage>
        <taxon>Bacteria</taxon>
        <taxon>Candidatus Woeseibacteriota</taxon>
    </lineage>
</organism>
<keyword evidence="4 6" id="KW-1133">Transmembrane helix</keyword>
<dbReference type="Pfam" id="PF01098">
    <property type="entry name" value="FTSW_RODA_SPOVE"/>
    <property type="match status" value="1"/>
</dbReference>
<keyword evidence="3" id="KW-0133">Cell shape</keyword>
<comment type="subcellular location">
    <subcellularLocation>
        <location evidence="1">Membrane</location>
        <topology evidence="1">Multi-pass membrane protein</topology>
    </subcellularLocation>
</comment>
<proteinExistence type="predicted"/>
<evidence type="ECO:0000256" key="3">
    <source>
        <dbReference type="ARBA" id="ARBA00022960"/>
    </source>
</evidence>
<feature type="transmembrane region" description="Helical" evidence="6">
    <location>
        <begin position="172"/>
        <end position="191"/>
    </location>
</feature>
<feature type="transmembrane region" description="Helical" evidence="6">
    <location>
        <begin position="260"/>
        <end position="282"/>
    </location>
</feature>
<accession>A0A1F7XXC8</accession>
<dbReference type="PANTHER" id="PTHR30474">
    <property type="entry name" value="CELL CYCLE PROTEIN"/>
    <property type="match status" value="1"/>
</dbReference>
<keyword evidence="5 6" id="KW-0472">Membrane</keyword>
<evidence type="ECO:0000313" key="7">
    <source>
        <dbReference type="EMBL" id="OGM19610.1"/>
    </source>
</evidence>
<dbReference type="GO" id="GO:0005886">
    <property type="term" value="C:plasma membrane"/>
    <property type="evidence" value="ECO:0007669"/>
    <property type="project" value="TreeGrafter"/>
</dbReference>
<gene>
    <name evidence="7" type="ORF">A2771_02735</name>
</gene>
<dbReference type="InterPro" id="IPR001182">
    <property type="entry name" value="FtsW/RodA"/>
</dbReference>
<dbReference type="GO" id="GO:0008360">
    <property type="term" value="P:regulation of cell shape"/>
    <property type="evidence" value="ECO:0007669"/>
    <property type="project" value="UniProtKB-KW"/>
</dbReference>
<feature type="transmembrane region" description="Helical" evidence="6">
    <location>
        <begin position="324"/>
        <end position="345"/>
    </location>
</feature>
<name>A0A1F7XXC8_9BACT</name>
<sequence>MRKKSSLISIESVILFCLVLLSIISTFVLRSIEPALYPQYFIYLILAILTFVIFLKIDFEILEAFSPHLYLISLFALLLPLLIGQVTRGSVRWIQIGSITLQPSELVRPFLLLFFARYLTSKEISLIHLAKVFIFLFIPFLLILIQPSLGVAILTALGFLGVLIASEINKKYIFSSILILLAIMPLVWFILAPYQRQRILTFIDPALDPQGSGYNSIQSMISIGSGKLFGRGLGRGVQTQLDFLPEKHTDFIFAAISEELGFVGSVLVSTLLFIFFICLTVLIENARNNTARAYVSGVFVILLAETLVHIGMNVGLLPITGVPLPIVSAGGSALIGTVMSVAISFNAKK</sequence>
<evidence type="ECO:0000256" key="1">
    <source>
        <dbReference type="ARBA" id="ARBA00004141"/>
    </source>
</evidence>
<dbReference type="GO" id="GO:0051301">
    <property type="term" value="P:cell division"/>
    <property type="evidence" value="ECO:0007669"/>
    <property type="project" value="InterPro"/>
</dbReference>
<evidence type="ECO:0000313" key="8">
    <source>
        <dbReference type="Proteomes" id="UP000176741"/>
    </source>
</evidence>
<evidence type="ECO:0000256" key="4">
    <source>
        <dbReference type="ARBA" id="ARBA00022989"/>
    </source>
</evidence>
<dbReference type="GO" id="GO:0032153">
    <property type="term" value="C:cell division site"/>
    <property type="evidence" value="ECO:0007669"/>
    <property type="project" value="TreeGrafter"/>
</dbReference>
<feature type="transmembrane region" description="Helical" evidence="6">
    <location>
        <begin position="7"/>
        <end position="28"/>
    </location>
</feature>
<comment type="caution">
    <text evidence="7">The sequence shown here is derived from an EMBL/GenBank/DDBJ whole genome shotgun (WGS) entry which is preliminary data.</text>
</comment>
<feature type="transmembrane region" description="Helical" evidence="6">
    <location>
        <begin position="294"/>
        <end position="312"/>
    </location>
</feature>
<feature type="transmembrane region" description="Helical" evidence="6">
    <location>
        <begin position="149"/>
        <end position="165"/>
    </location>
</feature>